<evidence type="ECO:0000313" key="1">
    <source>
        <dbReference type="EMBL" id="SMC02280.1"/>
    </source>
</evidence>
<reference evidence="2" key="1">
    <citation type="submission" date="2017-04" db="EMBL/GenBank/DDBJ databases">
        <authorList>
            <person name="Varghese N."/>
            <person name="Submissions S."/>
        </authorList>
    </citation>
    <scope>NUCLEOTIDE SEQUENCE [LARGE SCALE GENOMIC DNA]</scope>
    <source>
        <strain evidence="2">DSM 9293</strain>
    </source>
</reference>
<accession>A0A1W1W894</accession>
<dbReference type="EMBL" id="FWWY01000001">
    <property type="protein sequence ID" value="SMC02280.1"/>
    <property type="molecule type" value="Genomic_DNA"/>
</dbReference>
<dbReference type="RefSeq" id="WP_020376374.1">
    <property type="nucleotide sequence ID" value="NZ_FWWY01000001.1"/>
</dbReference>
<keyword evidence="2" id="KW-1185">Reference proteome</keyword>
<dbReference type="InterPro" id="IPR015797">
    <property type="entry name" value="NUDIX_hydrolase-like_dom_sf"/>
</dbReference>
<dbReference type="AlphaFoldDB" id="A0A1W1W894"/>
<organism evidence="1 2">
    <name type="scientific">Sulfobacillus thermosulfidooxidans (strain DSM 9293 / VKM B-1269 / AT-1)</name>
    <dbReference type="NCBI Taxonomy" id="929705"/>
    <lineage>
        <taxon>Bacteria</taxon>
        <taxon>Bacillati</taxon>
        <taxon>Bacillota</taxon>
        <taxon>Clostridia</taxon>
        <taxon>Eubacteriales</taxon>
        <taxon>Clostridiales Family XVII. Incertae Sedis</taxon>
        <taxon>Sulfobacillus</taxon>
    </lineage>
</organism>
<dbReference type="OrthoDB" id="2676840at2"/>
<protein>
    <recommendedName>
        <fullName evidence="3">NUDIX hydrolase</fullName>
    </recommendedName>
</protein>
<gene>
    <name evidence="1" type="ORF">SAMN00768000_0501</name>
</gene>
<evidence type="ECO:0000313" key="2">
    <source>
        <dbReference type="Proteomes" id="UP000192660"/>
    </source>
</evidence>
<evidence type="ECO:0008006" key="3">
    <source>
        <dbReference type="Google" id="ProtNLM"/>
    </source>
</evidence>
<dbReference type="SUPFAM" id="SSF55811">
    <property type="entry name" value="Nudix"/>
    <property type="match status" value="1"/>
</dbReference>
<proteinExistence type="predicted"/>
<sequence>MAKVTRWVATRHLEVVVDKEPWRLPEGLQQQVNQYWDGLIRHGTPFFRGPVLSVRQVHEEGSSVFIEGVLTDYAHYLFSRQLPAQHPYQVRVLFAAACLVTRDNWLIAGVMSPDTSRPGWIQAIGGSPNFDDIVDGRFLPVSSARREAVEEVGIEIPPSHCEVKGFTQDEMGRIAIAVSMSLEQRCDEIINDVRRYLNALSQNGPTELEDVLGIPISPSGLHVLESQTRPVVRYLKAIVQGFYTGG</sequence>
<name>A0A1W1W894_SULTA</name>
<dbReference type="Proteomes" id="UP000192660">
    <property type="component" value="Unassembled WGS sequence"/>
</dbReference>
<dbReference type="STRING" id="28034.BFX07_10385"/>